<dbReference type="Pfam" id="PF02613">
    <property type="entry name" value="Nitrate_red_del"/>
    <property type="match status" value="1"/>
</dbReference>
<dbReference type="AlphaFoldDB" id="A0A6S6UA33"/>
<dbReference type="PANTHER" id="PTHR34227">
    <property type="entry name" value="CHAPERONE PROTEIN YCDY"/>
    <property type="match status" value="1"/>
</dbReference>
<name>A0A6S6UA33_9GAMM</name>
<keyword evidence="1" id="KW-0143">Chaperone</keyword>
<dbReference type="InterPro" id="IPR050289">
    <property type="entry name" value="TorD/DmsD_chaperones"/>
</dbReference>
<proteinExistence type="predicted"/>
<sequence>MTSTAIQHDHTDAEQATAPVAIPLQNETAINAPEQQYRAGAYSLLAALLRNVPTQETLDRAAGLSGMQNDEDELATSMAMLGLAAQHSDRDSIDDEFHTLFIGLGRGELVPYGSWYLTGFLMEKPLGELRADLIAMGFERDPSVKEPEDHVAALCEVMSLLIQDGSLISTQSQFFSKHMSKWLDRFFDDLTHADSASFYQAVARFGAAFIAFERQYYGLEIQEID</sequence>
<dbReference type="InterPro" id="IPR020945">
    <property type="entry name" value="DMSO/NO3_reduct_chaperone"/>
</dbReference>
<dbReference type="Gene3D" id="1.10.3480.10">
    <property type="entry name" value="TorD-like"/>
    <property type="match status" value="1"/>
</dbReference>
<dbReference type="PANTHER" id="PTHR34227:SF1">
    <property type="entry name" value="DIMETHYL SULFOXIDE REDUCTASE CHAPERONE-RELATED"/>
    <property type="match status" value="1"/>
</dbReference>
<dbReference type="SUPFAM" id="SSF89155">
    <property type="entry name" value="TorD-like"/>
    <property type="match status" value="1"/>
</dbReference>
<evidence type="ECO:0000256" key="1">
    <source>
        <dbReference type="ARBA" id="ARBA00023186"/>
    </source>
</evidence>
<dbReference type="InterPro" id="IPR036411">
    <property type="entry name" value="TorD-like_sf"/>
</dbReference>
<accession>A0A6S6UA33</accession>
<protein>
    <submittedName>
        <fullName evidence="2">Formate dehydrogenase-specific chaperone</fullName>
    </submittedName>
</protein>
<evidence type="ECO:0000313" key="2">
    <source>
        <dbReference type="EMBL" id="CAA6830086.1"/>
    </source>
</evidence>
<reference evidence="2" key="1">
    <citation type="submission" date="2020-01" db="EMBL/GenBank/DDBJ databases">
        <authorList>
            <person name="Meier V. D."/>
            <person name="Meier V D."/>
        </authorList>
    </citation>
    <scope>NUCLEOTIDE SEQUENCE</scope>
    <source>
        <strain evidence="2">HLG_WM_MAG_09</strain>
    </source>
</reference>
<gene>
    <name evidence="2" type="ORF">HELGO_WM23885</name>
</gene>
<dbReference type="EMBL" id="CACVAT010000561">
    <property type="protein sequence ID" value="CAA6830086.1"/>
    <property type="molecule type" value="Genomic_DNA"/>
</dbReference>
<organism evidence="2">
    <name type="scientific">uncultured Thiotrichaceae bacterium</name>
    <dbReference type="NCBI Taxonomy" id="298394"/>
    <lineage>
        <taxon>Bacteria</taxon>
        <taxon>Pseudomonadati</taxon>
        <taxon>Pseudomonadota</taxon>
        <taxon>Gammaproteobacteria</taxon>
        <taxon>Thiotrichales</taxon>
        <taxon>Thiotrichaceae</taxon>
        <taxon>environmental samples</taxon>
    </lineage>
</organism>